<keyword evidence="3" id="KW-1185">Reference proteome</keyword>
<gene>
    <name evidence="2" type="ORF">HBJ55_01725</name>
</gene>
<dbReference type="PANTHER" id="PTHR43685">
    <property type="entry name" value="GLYCOSYLTRANSFERASE"/>
    <property type="match status" value="1"/>
</dbReference>
<dbReference type="CDD" id="cd00761">
    <property type="entry name" value="Glyco_tranf_GTA_type"/>
    <property type="match status" value="1"/>
</dbReference>
<dbReference type="Gene3D" id="3.90.550.10">
    <property type="entry name" value="Spore Coat Polysaccharide Biosynthesis Protein SpsA, Chain A"/>
    <property type="match status" value="1"/>
</dbReference>
<evidence type="ECO:0000313" key="3">
    <source>
        <dbReference type="Proteomes" id="UP001318321"/>
    </source>
</evidence>
<organism evidence="2 3">
    <name type="scientific">Billgrantia bachuensis</name>
    <dbReference type="NCBI Taxonomy" id="2717286"/>
    <lineage>
        <taxon>Bacteria</taxon>
        <taxon>Pseudomonadati</taxon>
        <taxon>Pseudomonadota</taxon>
        <taxon>Gammaproteobacteria</taxon>
        <taxon>Oceanospirillales</taxon>
        <taxon>Halomonadaceae</taxon>
        <taxon>Billgrantia</taxon>
    </lineage>
</organism>
<dbReference type="EMBL" id="JAAQTO010000004">
    <property type="protein sequence ID" value="NIC04148.1"/>
    <property type="molecule type" value="Genomic_DNA"/>
</dbReference>
<dbReference type="Pfam" id="PF00535">
    <property type="entry name" value="Glycos_transf_2"/>
    <property type="match status" value="1"/>
</dbReference>
<evidence type="ECO:0000259" key="1">
    <source>
        <dbReference type="Pfam" id="PF00535"/>
    </source>
</evidence>
<name>A0ABX0PPP3_9GAMM</name>
<accession>A0ABX0PPP3</accession>
<sequence length="301" mass="34472">MHAHQPEVAIIIPCFNRWPHVQEAIDSVLAQTWEKTCCIVVDDASTDDSYARLKEHYRAEPRVAIHRQESNQGQSAARNRGVSLSQADYIGFLDSDDLLVDTAVASRMQLAMEQPNFTGIIFGDKISDVTEESLLPAEKEYSSPLTLDEYIDNMGWLHTNSFLMKKSAFNELKGFNEALRKKEDVEFFLRALAVQEARYAGGQCCMVREVDTQRARHDHARIIEQGERFIGAIRANETLTQSLTSNQLKQLVEADIKSVLQSLYRMKQNQRFRSTMRDAVSEGRIHLNARMIKRYLLSFLR</sequence>
<dbReference type="InterPro" id="IPR050834">
    <property type="entry name" value="Glycosyltransf_2"/>
</dbReference>
<protein>
    <submittedName>
        <fullName evidence="2">Glycosyltransferase family 2 protein</fullName>
    </submittedName>
</protein>
<evidence type="ECO:0000313" key="2">
    <source>
        <dbReference type="EMBL" id="NIC04148.1"/>
    </source>
</evidence>
<dbReference type="InterPro" id="IPR029044">
    <property type="entry name" value="Nucleotide-diphossugar_trans"/>
</dbReference>
<feature type="domain" description="Glycosyltransferase 2-like" evidence="1">
    <location>
        <begin position="10"/>
        <end position="122"/>
    </location>
</feature>
<dbReference type="PANTHER" id="PTHR43685:SF2">
    <property type="entry name" value="GLYCOSYLTRANSFERASE 2-LIKE DOMAIN-CONTAINING PROTEIN"/>
    <property type="match status" value="1"/>
</dbReference>
<comment type="caution">
    <text evidence="2">The sequence shown here is derived from an EMBL/GenBank/DDBJ whole genome shotgun (WGS) entry which is preliminary data.</text>
</comment>
<proteinExistence type="predicted"/>
<dbReference type="InterPro" id="IPR001173">
    <property type="entry name" value="Glyco_trans_2-like"/>
</dbReference>
<dbReference type="SUPFAM" id="SSF53448">
    <property type="entry name" value="Nucleotide-diphospho-sugar transferases"/>
    <property type="match status" value="1"/>
</dbReference>
<reference evidence="2 3" key="1">
    <citation type="submission" date="2020-03" db="EMBL/GenBank/DDBJ databases">
        <title>Identification of Halomonas strains.</title>
        <authorList>
            <person name="Xiao Z."/>
            <person name="Dong F."/>
            <person name="Wang Z."/>
            <person name="Zhao J.-Y."/>
        </authorList>
    </citation>
    <scope>NUCLEOTIDE SEQUENCE [LARGE SCALE GENOMIC DNA]</scope>
    <source>
        <strain evidence="2 3">DX6</strain>
    </source>
</reference>
<dbReference type="Proteomes" id="UP001318321">
    <property type="component" value="Unassembled WGS sequence"/>
</dbReference>